<comment type="caution">
    <text evidence="1">The sequence shown here is derived from an EMBL/GenBank/DDBJ whole genome shotgun (WGS) entry which is preliminary data.</text>
</comment>
<accession>A0A8X8DA23</accession>
<name>A0A8X8DA23_POPTO</name>
<dbReference type="Proteomes" id="UP000886885">
    <property type="component" value="Chromosome 2D"/>
</dbReference>
<sequence>MHDSGLDMEEFLCESVACRAVWMAMVESLRCMKHTRHAALIFHLIRQDIPKSLEVVALVRYTKFPNSMAGIKRVKRKWRLMEEGRFQNGGGLGVKVMTDEQMEMLRKQISVYATICEQLVEMHKAVSAQQDFAGFFLFLSLL</sequence>
<dbReference type="EMBL" id="JAAWWB010000004">
    <property type="protein sequence ID" value="KAG6783577.1"/>
    <property type="molecule type" value="Genomic_DNA"/>
</dbReference>
<keyword evidence="2" id="KW-1185">Reference proteome</keyword>
<dbReference type="PANTHER" id="PTHR46777:SF13">
    <property type="entry name" value="HOMEOBOX DOMAIN-CONTAINING PROTEIN"/>
    <property type="match status" value="1"/>
</dbReference>
<dbReference type="GO" id="GO:0003700">
    <property type="term" value="F:DNA-binding transcription factor activity"/>
    <property type="evidence" value="ECO:0007669"/>
    <property type="project" value="InterPro"/>
</dbReference>
<organism evidence="1 2">
    <name type="scientific">Populus tomentosa</name>
    <name type="common">Chinese white poplar</name>
    <dbReference type="NCBI Taxonomy" id="118781"/>
    <lineage>
        <taxon>Eukaryota</taxon>
        <taxon>Viridiplantae</taxon>
        <taxon>Streptophyta</taxon>
        <taxon>Embryophyta</taxon>
        <taxon>Tracheophyta</taxon>
        <taxon>Spermatophyta</taxon>
        <taxon>Magnoliopsida</taxon>
        <taxon>eudicotyledons</taxon>
        <taxon>Gunneridae</taxon>
        <taxon>Pentapetalae</taxon>
        <taxon>rosids</taxon>
        <taxon>fabids</taxon>
        <taxon>Malpighiales</taxon>
        <taxon>Salicaceae</taxon>
        <taxon>Saliceae</taxon>
        <taxon>Populus</taxon>
    </lineage>
</organism>
<dbReference type="InterPro" id="IPR044559">
    <property type="entry name" value="WOX13-like"/>
</dbReference>
<dbReference type="AlphaFoldDB" id="A0A8X8DA23"/>
<dbReference type="PANTHER" id="PTHR46777">
    <property type="entry name" value="WUSCHEL-RELATED HOMEOBOX 13"/>
    <property type="match status" value="1"/>
</dbReference>
<protein>
    <submittedName>
        <fullName evidence="1">Uncharacterized protein</fullName>
    </submittedName>
</protein>
<evidence type="ECO:0000313" key="2">
    <source>
        <dbReference type="Proteomes" id="UP000886885"/>
    </source>
</evidence>
<evidence type="ECO:0000313" key="1">
    <source>
        <dbReference type="EMBL" id="KAG6783577.1"/>
    </source>
</evidence>
<reference evidence="1" key="1">
    <citation type="journal article" date="2020" name="bioRxiv">
        <title>Hybrid origin of Populus tomentosa Carr. identified through genome sequencing and phylogenomic analysis.</title>
        <authorList>
            <person name="An X."/>
            <person name="Gao K."/>
            <person name="Chen Z."/>
            <person name="Li J."/>
            <person name="Yang X."/>
            <person name="Yang X."/>
            <person name="Zhou J."/>
            <person name="Guo T."/>
            <person name="Zhao T."/>
            <person name="Huang S."/>
            <person name="Miao D."/>
            <person name="Khan W.U."/>
            <person name="Rao P."/>
            <person name="Ye M."/>
            <person name="Lei B."/>
            <person name="Liao W."/>
            <person name="Wang J."/>
            <person name="Ji L."/>
            <person name="Li Y."/>
            <person name="Guo B."/>
            <person name="Mustafa N.S."/>
            <person name="Li S."/>
            <person name="Yun Q."/>
            <person name="Keller S.R."/>
            <person name="Mao J."/>
            <person name="Zhang R."/>
            <person name="Strauss S.H."/>
        </authorList>
    </citation>
    <scope>NUCLEOTIDE SEQUENCE</scope>
    <source>
        <strain evidence="1">GM15</strain>
        <tissue evidence="1">Leaf</tissue>
    </source>
</reference>
<dbReference type="OrthoDB" id="1738024at2759"/>
<proteinExistence type="predicted"/>
<gene>
    <name evidence="1" type="ORF">POTOM_009233</name>
</gene>